<gene>
    <name evidence="1" type="ORF">GSLYS_00020063001</name>
</gene>
<evidence type="ECO:0000313" key="1">
    <source>
        <dbReference type="EMBL" id="CAL1546686.1"/>
    </source>
</evidence>
<name>A0AAV2IK76_LYMST</name>
<evidence type="ECO:0000313" key="2">
    <source>
        <dbReference type="Proteomes" id="UP001497497"/>
    </source>
</evidence>
<organism evidence="1 2">
    <name type="scientific">Lymnaea stagnalis</name>
    <name type="common">Great pond snail</name>
    <name type="synonym">Helix stagnalis</name>
    <dbReference type="NCBI Taxonomy" id="6523"/>
    <lineage>
        <taxon>Eukaryota</taxon>
        <taxon>Metazoa</taxon>
        <taxon>Spiralia</taxon>
        <taxon>Lophotrochozoa</taxon>
        <taxon>Mollusca</taxon>
        <taxon>Gastropoda</taxon>
        <taxon>Heterobranchia</taxon>
        <taxon>Euthyneura</taxon>
        <taxon>Panpulmonata</taxon>
        <taxon>Hygrophila</taxon>
        <taxon>Lymnaeoidea</taxon>
        <taxon>Lymnaeidae</taxon>
        <taxon>Lymnaea</taxon>
    </lineage>
</organism>
<dbReference type="EMBL" id="CAXITT010000843">
    <property type="protein sequence ID" value="CAL1546686.1"/>
    <property type="molecule type" value="Genomic_DNA"/>
</dbReference>
<dbReference type="AlphaFoldDB" id="A0AAV2IK76"/>
<dbReference type="Proteomes" id="UP001497497">
    <property type="component" value="Unassembled WGS sequence"/>
</dbReference>
<keyword evidence="2" id="KW-1185">Reference proteome</keyword>
<sequence length="126" mass="14228">RILEQTVITLTLFAGGCPACKQVWFDLHIKISHLAPGQILLDTLSALTVRLVFSSHLSQTSRCRGHPIQLVSTLHSNLTNTFIYFFSLSSQHKLTINVNSLNANNFLHYVYLKNLLLFLTSDQCKL</sequence>
<reference evidence="1 2" key="1">
    <citation type="submission" date="2024-04" db="EMBL/GenBank/DDBJ databases">
        <authorList>
            <consortium name="Genoscope - CEA"/>
            <person name="William W."/>
        </authorList>
    </citation>
    <scope>NUCLEOTIDE SEQUENCE [LARGE SCALE GENOMIC DNA]</scope>
</reference>
<proteinExistence type="predicted"/>
<protein>
    <submittedName>
        <fullName evidence="1">Uncharacterized protein</fullName>
    </submittedName>
</protein>
<comment type="caution">
    <text evidence="1">The sequence shown here is derived from an EMBL/GenBank/DDBJ whole genome shotgun (WGS) entry which is preliminary data.</text>
</comment>
<feature type="non-terminal residue" evidence="1">
    <location>
        <position position="1"/>
    </location>
</feature>
<accession>A0AAV2IK76</accession>